<keyword evidence="1" id="KW-0472">Membrane</keyword>
<reference evidence="2 3" key="1">
    <citation type="submission" date="2023-01" db="EMBL/GenBank/DDBJ databases">
        <title>Complete genome sequence of Marinomonas pontica strain 200518_36.</title>
        <authorList>
            <person name="Ueki S."/>
            <person name="Gajardo G."/>
            <person name="Maruyama F."/>
        </authorList>
    </citation>
    <scope>NUCLEOTIDE SEQUENCE [LARGE SCALE GENOMIC DNA]</scope>
    <source>
        <strain evidence="2 3">200518_36</strain>
    </source>
</reference>
<name>A0ABM8FF99_9GAMM</name>
<keyword evidence="3" id="KW-1185">Reference proteome</keyword>
<evidence type="ECO:0000313" key="2">
    <source>
        <dbReference type="EMBL" id="BDX03576.1"/>
    </source>
</evidence>
<sequence length="95" mass="11034">MGVIMTDKKAAWFPAKENGWGWGKPTSWQGWGVIVAYLLSIALVSFWVDPKVDVLTWVGWVSVCTLALIGMYVWKGESPNWKWKTIEKEKRKWFK</sequence>
<accession>A0ABM8FF99</accession>
<evidence type="ECO:0000256" key="1">
    <source>
        <dbReference type="SAM" id="Phobius"/>
    </source>
</evidence>
<proteinExistence type="predicted"/>
<dbReference type="EMBL" id="AP027271">
    <property type="protein sequence ID" value="BDX03576.1"/>
    <property type="molecule type" value="Genomic_DNA"/>
</dbReference>
<feature type="transmembrane region" description="Helical" evidence="1">
    <location>
        <begin position="54"/>
        <end position="74"/>
    </location>
</feature>
<keyword evidence="1" id="KW-0812">Transmembrane</keyword>
<gene>
    <name evidence="2" type="ORF">MACH16_23240</name>
</gene>
<keyword evidence="1" id="KW-1133">Transmembrane helix</keyword>
<protein>
    <submittedName>
        <fullName evidence="2">Uncharacterized protein</fullName>
    </submittedName>
</protein>
<dbReference type="Proteomes" id="UP001307608">
    <property type="component" value="Chromosome"/>
</dbReference>
<feature type="transmembrane region" description="Helical" evidence="1">
    <location>
        <begin position="30"/>
        <end position="48"/>
    </location>
</feature>
<organism evidence="2 3">
    <name type="scientific">Marinomonas pontica</name>
    <dbReference type="NCBI Taxonomy" id="264739"/>
    <lineage>
        <taxon>Bacteria</taxon>
        <taxon>Pseudomonadati</taxon>
        <taxon>Pseudomonadota</taxon>
        <taxon>Gammaproteobacteria</taxon>
        <taxon>Oceanospirillales</taxon>
        <taxon>Oceanospirillaceae</taxon>
        <taxon>Marinomonas</taxon>
    </lineage>
</organism>
<evidence type="ECO:0000313" key="3">
    <source>
        <dbReference type="Proteomes" id="UP001307608"/>
    </source>
</evidence>